<name>A0A194UY28_CYTMA</name>
<gene>
    <name evidence="2" type="ORF">VP1G_03804</name>
</gene>
<dbReference type="Proteomes" id="UP000078576">
    <property type="component" value="Unassembled WGS sequence"/>
</dbReference>
<evidence type="ECO:0000313" key="3">
    <source>
        <dbReference type="Proteomes" id="UP000078576"/>
    </source>
</evidence>
<feature type="compositionally biased region" description="Basic residues" evidence="1">
    <location>
        <begin position="85"/>
        <end position="100"/>
    </location>
</feature>
<protein>
    <submittedName>
        <fullName evidence="2">Uncharacterized protein</fullName>
    </submittedName>
</protein>
<sequence>MPPKAQPNPSPFGLTAREAEIALVAWKCVEGDFKINNNSLAAMANIGQPASAARMWRTIKAKIATNTTGATDMDNDADAPAKAPATKKKAAAKGGKKRVKKEIDTDDSDNQDADTDVNETDNGGKPKKKAAKRVKVEEKSPTNIEDIDGSGEV</sequence>
<reference evidence="3" key="1">
    <citation type="submission" date="2014-12" db="EMBL/GenBank/DDBJ databases">
        <title>Genome Sequence of Valsa Canker Pathogens Uncovers a Specific Adaption of Colonization on Woody Bark.</title>
        <authorList>
            <person name="Yin Z."/>
            <person name="Liu H."/>
            <person name="Gao X."/>
            <person name="Li Z."/>
            <person name="Song N."/>
            <person name="Ke X."/>
            <person name="Dai Q."/>
            <person name="Wu Y."/>
            <person name="Sun Y."/>
            <person name="Xu J.-R."/>
            <person name="Kang Z.K."/>
            <person name="Wang L."/>
            <person name="Huang L."/>
        </authorList>
    </citation>
    <scope>NUCLEOTIDE SEQUENCE [LARGE SCALE GENOMIC DNA]</scope>
    <source>
        <strain evidence="3">SXYL134</strain>
    </source>
</reference>
<dbReference type="OrthoDB" id="5403747at2759"/>
<feature type="region of interest" description="Disordered" evidence="1">
    <location>
        <begin position="65"/>
        <end position="153"/>
    </location>
</feature>
<feature type="compositionally biased region" description="Acidic residues" evidence="1">
    <location>
        <begin position="104"/>
        <end position="119"/>
    </location>
</feature>
<organism evidence="2 3">
    <name type="scientific">Cytospora mali</name>
    <name type="common">Apple Valsa canker fungus</name>
    <name type="synonym">Valsa mali</name>
    <dbReference type="NCBI Taxonomy" id="578113"/>
    <lineage>
        <taxon>Eukaryota</taxon>
        <taxon>Fungi</taxon>
        <taxon>Dikarya</taxon>
        <taxon>Ascomycota</taxon>
        <taxon>Pezizomycotina</taxon>
        <taxon>Sordariomycetes</taxon>
        <taxon>Sordariomycetidae</taxon>
        <taxon>Diaporthales</taxon>
        <taxon>Cytosporaceae</taxon>
        <taxon>Cytospora</taxon>
    </lineage>
</organism>
<dbReference type="AlphaFoldDB" id="A0A194UY28"/>
<evidence type="ECO:0000313" key="2">
    <source>
        <dbReference type="EMBL" id="KUI56491.1"/>
    </source>
</evidence>
<dbReference type="STRING" id="694573.A0A194UY28"/>
<keyword evidence="3" id="KW-1185">Reference proteome</keyword>
<proteinExistence type="predicted"/>
<evidence type="ECO:0000256" key="1">
    <source>
        <dbReference type="SAM" id="MobiDB-lite"/>
    </source>
</evidence>
<dbReference type="EMBL" id="KN714689">
    <property type="protein sequence ID" value="KUI56491.1"/>
    <property type="molecule type" value="Genomic_DNA"/>
</dbReference>
<accession>A0A194UY28</accession>